<organism evidence="1 2">
    <name type="scientific">Methanosphaerula palustris (strain ATCC BAA-1556 / DSM 19958 / E1-9c)</name>
    <dbReference type="NCBI Taxonomy" id="521011"/>
    <lineage>
        <taxon>Archaea</taxon>
        <taxon>Methanobacteriati</taxon>
        <taxon>Methanobacteriota</taxon>
        <taxon>Stenosarchaea group</taxon>
        <taxon>Methanomicrobia</taxon>
        <taxon>Methanomicrobiales</taxon>
        <taxon>Methanoregulaceae</taxon>
        <taxon>Methanosphaerula</taxon>
    </lineage>
</organism>
<accession>B8GGM8</accession>
<gene>
    <name evidence="1" type="ordered locus">Mpal_0931</name>
</gene>
<evidence type="ECO:0000313" key="1">
    <source>
        <dbReference type="EMBL" id="ACL16283.1"/>
    </source>
</evidence>
<dbReference type="STRING" id="521011.Mpal_0931"/>
<evidence type="ECO:0000313" key="2">
    <source>
        <dbReference type="Proteomes" id="UP000002457"/>
    </source>
</evidence>
<name>B8GGM8_METPE</name>
<sequence>MSEGNEGNYCKICGGLPPSETKQIVVEGKPTGIDRLDEIIKSVRRLDLHDEAAIIEALLERTRVYNYVPTRKTAAYGQGLFEAYLE</sequence>
<dbReference type="OrthoDB" id="116347at2157"/>
<dbReference type="Proteomes" id="UP000002457">
    <property type="component" value="Chromosome"/>
</dbReference>
<protein>
    <submittedName>
        <fullName evidence="1">Putative aldolase</fullName>
    </submittedName>
</protein>
<dbReference type="eggNOG" id="arCOG03645">
    <property type="taxonomic scope" value="Archaea"/>
</dbReference>
<dbReference type="EMBL" id="CP001338">
    <property type="protein sequence ID" value="ACL16283.1"/>
    <property type="molecule type" value="Genomic_DNA"/>
</dbReference>
<keyword evidence="2" id="KW-1185">Reference proteome</keyword>
<dbReference type="AlphaFoldDB" id="B8GGM8"/>
<reference evidence="1 2" key="1">
    <citation type="journal article" date="2015" name="Genome Announc.">
        <title>Complete Genome Sequence of Methanosphaerula palustris E1-9CT, a Hydrogenotrophic Methanogen Isolated from a Minerotrophic Fen Peatland.</title>
        <authorList>
            <person name="Cadillo-Quiroz H."/>
            <person name="Browne P."/>
            <person name="Kyrpides N."/>
            <person name="Woyke T."/>
            <person name="Goodwin L."/>
            <person name="Detter C."/>
            <person name="Yavitt J.B."/>
            <person name="Zinder S.H."/>
        </authorList>
    </citation>
    <scope>NUCLEOTIDE SEQUENCE [LARGE SCALE GENOMIC DNA]</scope>
    <source>
        <strain evidence="2">ATCC BAA-1556 / DSM 19958 / E1-9c</strain>
    </source>
</reference>
<dbReference type="HOGENOM" id="CLU_179011_0_0_2"/>
<dbReference type="KEGG" id="mpl:Mpal_0931"/>
<proteinExistence type="predicted"/>